<dbReference type="Proteomes" id="UP000236248">
    <property type="component" value="Chromosome NCAV"/>
</dbReference>
<dbReference type="PROSITE" id="PS51918">
    <property type="entry name" value="RADICAL_SAM"/>
    <property type="match status" value="1"/>
</dbReference>
<evidence type="ECO:0000256" key="8">
    <source>
        <dbReference type="ARBA" id="ARBA00023014"/>
    </source>
</evidence>
<dbReference type="NCBIfam" id="TIGR03550">
    <property type="entry name" value="F420_cofG"/>
    <property type="match status" value="1"/>
</dbReference>
<dbReference type="CDD" id="cd01335">
    <property type="entry name" value="Radical_SAM"/>
    <property type="match status" value="1"/>
</dbReference>
<keyword evidence="7" id="KW-0408">Iron</keyword>
<evidence type="ECO:0000256" key="10">
    <source>
        <dbReference type="ARBA" id="ARBA00048974"/>
    </source>
</evidence>
<keyword evidence="8" id="KW-0411">Iron-sulfur</keyword>
<evidence type="ECO:0000256" key="5">
    <source>
        <dbReference type="ARBA" id="ARBA00022691"/>
    </source>
</evidence>
<evidence type="ECO:0000259" key="11">
    <source>
        <dbReference type="PROSITE" id="PS51918"/>
    </source>
</evidence>
<evidence type="ECO:0000256" key="9">
    <source>
        <dbReference type="ARBA" id="ARBA00023239"/>
    </source>
</evidence>
<dbReference type="GO" id="GO:0046872">
    <property type="term" value="F:metal ion binding"/>
    <property type="evidence" value="ECO:0007669"/>
    <property type="project" value="UniProtKB-KW"/>
</dbReference>
<keyword evidence="13" id="KW-1185">Reference proteome</keyword>
<dbReference type="GeneID" id="41594936"/>
<dbReference type="KEGG" id="ncv:NCAV_0879"/>
<keyword evidence="9" id="KW-0456">Lyase</keyword>
<accession>A0A2K5AQX3</accession>
<dbReference type="SFLD" id="SFLDS00029">
    <property type="entry name" value="Radical_SAM"/>
    <property type="match status" value="1"/>
</dbReference>
<evidence type="ECO:0000256" key="1">
    <source>
        <dbReference type="ARBA" id="ARBA00001966"/>
    </source>
</evidence>
<comment type="pathway">
    <text evidence="2">Cofactor biosynthesis; coenzyme F0 biosynthesis.</text>
</comment>
<proteinExistence type="inferred from homology"/>
<dbReference type="InterPro" id="IPR034405">
    <property type="entry name" value="F420"/>
</dbReference>
<protein>
    <recommendedName>
        <fullName evidence="3">7,8-didemethyl-8-hydroxy-5-deazariboflavin synthase</fullName>
        <ecNumber evidence="3">4.3.1.32</ecNumber>
    </recommendedName>
</protein>
<dbReference type="InterPro" id="IPR019939">
    <property type="entry name" value="CofG_family"/>
</dbReference>
<dbReference type="EC" id="4.3.1.32" evidence="3"/>
<evidence type="ECO:0000256" key="7">
    <source>
        <dbReference type="ARBA" id="ARBA00023004"/>
    </source>
</evidence>
<dbReference type="SFLD" id="SFLDG01388">
    <property type="entry name" value="7_8-didemethyl-8-hydroxy-5-dea"/>
    <property type="match status" value="1"/>
</dbReference>
<dbReference type="NCBIfam" id="NF004884">
    <property type="entry name" value="PRK06245.1"/>
    <property type="match status" value="1"/>
</dbReference>
<evidence type="ECO:0000256" key="4">
    <source>
        <dbReference type="ARBA" id="ARBA00022485"/>
    </source>
</evidence>
<dbReference type="GO" id="GO:0016765">
    <property type="term" value="F:transferase activity, transferring alkyl or aryl (other than methyl) groups"/>
    <property type="evidence" value="ECO:0007669"/>
    <property type="project" value="InterPro"/>
</dbReference>
<dbReference type="InterPro" id="IPR013785">
    <property type="entry name" value="Aldolase_TIM"/>
</dbReference>
<keyword evidence="5" id="KW-0949">S-adenosyl-L-methionine</keyword>
<dbReference type="SFLD" id="SFLDF00294">
    <property type="entry name" value="7_8-didemethyl-8-hydroxy-5-dea"/>
    <property type="match status" value="1"/>
</dbReference>
<comment type="cofactor">
    <cofactor evidence="1">
        <name>[4Fe-4S] cluster</name>
        <dbReference type="ChEBI" id="CHEBI:49883"/>
    </cofactor>
</comment>
<dbReference type="PANTHER" id="PTHR43076:SF15">
    <property type="entry name" value="7,8-DIDEMETHYL-8-HYDROXY-5-DEAZARIBOFLAVIN SYNTHASE"/>
    <property type="match status" value="1"/>
</dbReference>
<reference evidence="13" key="1">
    <citation type="submission" date="2018-01" db="EMBL/GenBank/DDBJ databases">
        <authorList>
            <person name="Kerou L M."/>
        </authorList>
    </citation>
    <scope>NUCLEOTIDE SEQUENCE [LARGE SCALE GENOMIC DNA]</scope>
    <source>
        <strain evidence="13">SCU2</strain>
    </source>
</reference>
<dbReference type="SFLD" id="SFLDG01064">
    <property type="entry name" value="F420__menaquinone_cofactor_bio"/>
    <property type="match status" value="1"/>
</dbReference>
<evidence type="ECO:0000256" key="6">
    <source>
        <dbReference type="ARBA" id="ARBA00022723"/>
    </source>
</evidence>
<dbReference type="UniPathway" id="UPA00072"/>
<organism evidence="12 13">
    <name type="scientific">Candidatus Nitrosocaldus cavascurensis</name>
    <dbReference type="NCBI Taxonomy" id="2058097"/>
    <lineage>
        <taxon>Archaea</taxon>
        <taxon>Nitrososphaerota</taxon>
        <taxon>Nitrososphaeria</taxon>
        <taxon>Candidatus Nitrosocaldales</taxon>
        <taxon>Candidatus Nitrosocaldaceae</taxon>
        <taxon>Candidatus Nitrosocaldus</taxon>
    </lineage>
</organism>
<keyword evidence="4" id="KW-0004">4Fe-4S</keyword>
<dbReference type="GO" id="GO:0044689">
    <property type="term" value="F:7,8-didemethyl-8-hydroxy-5-deazariboflavin synthase activity"/>
    <property type="evidence" value="ECO:0007669"/>
    <property type="project" value="UniProtKB-EC"/>
</dbReference>
<gene>
    <name evidence="12" type="primary">cofG</name>
    <name evidence="12" type="ORF">NCAV_0879</name>
</gene>
<dbReference type="Pfam" id="PF04055">
    <property type="entry name" value="Radical_SAM"/>
    <property type="match status" value="1"/>
</dbReference>
<dbReference type="InterPro" id="IPR058240">
    <property type="entry name" value="rSAM_sf"/>
</dbReference>
<dbReference type="HAMAP" id="MF_01611">
    <property type="entry name" value="FO_synth_sub1"/>
    <property type="match status" value="1"/>
</dbReference>
<evidence type="ECO:0000313" key="12">
    <source>
        <dbReference type="EMBL" id="SPC34056.1"/>
    </source>
</evidence>
<evidence type="ECO:0000256" key="3">
    <source>
        <dbReference type="ARBA" id="ARBA00012126"/>
    </source>
</evidence>
<keyword evidence="12" id="KW-0808">Transferase</keyword>
<dbReference type="GO" id="GO:0051539">
    <property type="term" value="F:4 iron, 4 sulfur cluster binding"/>
    <property type="evidence" value="ECO:0007669"/>
    <property type="project" value="UniProtKB-KW"/>
</dbReference>
<dbReference type="AlphaFoldDB" id="A0A2K5AQX3"/>
<dbReference type="SMART" id="SM00729">
    <property type="entry name" value="Elp3"/>
    <property type="match status" value="1"/>
</dbReference>
<name>A0A2K5AQX3_9ARCH</name>
<keyword evidence="6" id="KW-0479">Metal-binding</keyword>
<dbReference type="InterPro" id="IPR006638">
    <property type="entry name" value="Elp3/MiaA/NifB-like_rSAM"/>
</dbReference>
<evidence type="ECO:0000313" key="13">
    <source>
        <dbReference type="Proteomes" id="UP000236248"/>
    </source>
</evidence>
<dbReference type="EMBL" id="LT981265">
    <property type="protein sequence ID" value="SPC34056.1"/>
    <property type="molecule type" value="Genomic_DNA"/>
</dbReference>
<dbReference type="InterPro" id="IPR007197">
    <property type="entry name" value="rSAM"/>
</dbReference>
<dbReference type="Gene3D" id="3.20.20.70">
    <property type="entry name" value="Aldolase class I"/>
    <property type="match status" value="1"/>
</dbReference>
<dbReference type="SUPFAM" id="SSF102114">
    <property type="entry name" value="Radical SAM enzymes"/>
    <property type="match status" value="1"/>
</dbReference>
<dbReference type="PANTHER" id="PTHR43076">
    <property type="entry name" value="FO SYNTHASE (COFH)"/>
    <property type="match status" value="1"/>
</dbReference>
<comment type="catalytic activity">
    <reaction evidence="10">
        <text>5-amino-5-(4-hydroxybenzyl)-6-(D-ribitylimino)-5,6-dihydrouracil + S-adenosyl-L-methionine = 7,8-didemethyl-8-hydroxy-5-deazariboflavin + 5'-deoxyadenosine + L-methionine + NH4(+) + H(+)</text>
        <dbReference type="Rhea" id="RHEA:55204"/>
        <dbReference type="ChEBI" id="CHEBI:15378"/>
        <dbReference type="ChEBI" id="CHEBI:17319"/>
        <dbReference type="ChEBI" id="CHEBI:28938"/>
        <dbReference type="ChEBI" id="CHEBI:57844"/>
        <dbReference type="ChEBI" id="CHEBI:59789"/>
        <dbReference type="ChEBI" id="CHEBI:59904"/>
        <dbReference type="ChEBI" id="CHEBI:85936"/>
        <dbReference type="EC" id="4.3.1.32"/>
    </reaction>
</comment>
<dbReference type="RefSeq" id="WP_103287200.1">
    <property type="nucleotide sequence ID" value="NZ_LT981265.1"/>
</dbReference>
<feature type="domain" description="Radical SAM core" evidence="11">
    <location>
        <begin position="52"/>
        <end position="298"/>
    </location>
</feature>
<sequence length="387" mass="44109">MLIGKGISRDDAYRLVCYYNNNDDDNDDDSKHDTVMMVKASMIRDSVKGRIVTYSRKVFIPITYLCRDYCSYCTYRKEPSSVDADSIILKPEHILAIAEEGKRVGCTEALLVAGERPEQLYPEARSWFRARGYASTIEYIADMSRLVLEKVGLLPHTNAGNLTLDEVKMLKEYNASIGLMLENASTRLMGKGMAHEHAPSKHPLLRLKTMENAGKARVAFTTGLLLGIGESMDEVVESLIAIREMHERYKHIQEIIIQNFNPKPNTPMADHTKPSREYMLRVVALARLIMPYMNIQVPPNLNPDFGEFLNAGINDWGGISPVTIDHVNPEAPWPSIDHVRYVTEAYGFRLRARFPVYPEYISEEYLSSRVMEIINRMRDEHGLVRGY</sequence>
<evidence type="ECO:0000256" key="2">
    <source>
        <dbReference type="ARBA" id="ARBA00004712"/>
    </source>
</evidence>